<sequence length="266" mass="28753">MESAGDTQEQEVSGPSEEEILDPIDDYSGGQWYRIHLDDIYYGYVYADYVSVENQLDEAVSAEKEEKLLEQQRLAEETAAQESAAAQTETQQKETSESQTQTTTPETKAPADSSQTLEDSQTSGQSQTQPAETESQTEAPETEVPSASSDDAYLLACLVYCEAGNQSYEGQLAVANVVLNRVKSPLFPNTISEVIYQSGQFSPASSGSLARTLANGPTDSCVQAANDALAGNNNVGNYLFFNNFGAPANASSSMTIGDHIFYTYNY</sequence>
<dbReference type="Gene3D" id="1.10.10.2520">
    <property type="entry name" value="Cell wall hydrolase SleB, domain 1"/>
    <property type="match status" value="1"/>
</dbReference>
<evidence type="ECO:0000256" key="1">
    <source>
        <dbReference type="SAM" id="MobiDB-lite"/>
    </source>
</evidence>
<feature type="compositionally biased region" description="Acidic residues" evidence="1">
    <location>
        <begin position="16"/>
        <end position="25"/>
    </location>
</feature>
<name>A0A9D1F6J9_9FIRM</name>
<evidence type="ECO:0000259" key="2">
    <source>
        <dbReference type="Pfam" id="PF07486"/>
    </source>
</evidence>
<dbReference type="GO" id="GO:0016787">
    <property type="term" value="F:hydrolase activity"/>
    <property type="evidence" value="ECO:0007669"/>
    <property type="project" value="UniProtKB-KW"/>
</dbReference>
<dbReference type="Proteomes" id="UP000823927">
    <property type="component" value="Unassembled WGS sequence"/>
</dbReference>
<feature type="compositionally biased region" description="Low complexity" evidence="1">
    <location>
        <begin position="77"/>
        <end position="90"/>
    </location>
</feature>
<gene>
    <name evidence="3" type="ORF">IAB46_12360</name>
</gene>
<keyword evidence="3" id="KW-0378">Hydrolase</keyword>
<proteinExistence type="predicted"/>
<feature type="compositionally biased region" description="Polar residues" evidence="1">
    <location>
        <begin position="1"/>
        <end position="13"/>
    </location>
</feature>
<feature type="region of interest" description="Disordered" evidence="1">
    <location>
        <begin position="74"/>
        <end position="148"/>
    </location>
</feature>
<organism evidence="3 4">
    <name type="scientific">Candidatus Scybalocola faecigallinarum</name>
    <dbReference type="NCBI Taxonomy" id="2840941"/>
    <lineage>
        <taxon>Bacteria</taxon>
        <taxon>Bacillati</taxon>
        <taxon>Bacillota</taxon>
        <taxon>Clostridia</taxon>
        <taxon>Lachnospirales</taxon>
        <taxon>Lachnospiraceae</taxon>
        <taxon>Lachnospiraceae incertae sedis</taxon>
        <taxon>Candidatus Scybalocola (ex Gilroy et al. 2021)</taxon>
    </lineage>
</organism>
<reference evidence="3" key="2">
    <citation type="journal article" date="2021" name="PeerJ">
        <title>Extensive microbial diversity within the chicken gut microbiome revealed by metagenomics and culture.</title>
        <authorList>
            <person name="Gilroy R."/>
            <person name="Ravi A."/>
            <person name="Getino M."/>
            <person name="Pursley I."/>
            <person name="Horton D.L."/>
            <person name="Alikhan N.F."/>
            <person name="Baker D."/>
            <person name="Gharbi K."/>
            <person name="Hall N."/>
            <person name="Watson M."/>
            <person name="Adriaenssens E.M."/>
            <person name="Foster-Nyarko E."/>
            <person name="Jarju S."/>
            <person name="Secka A."/>
            <person name="Antonio M."/>
            <person name="Oren A."/>
            <person name="Chaudhuri R.R."/>
            <person name="La Ragione R."/>
            <person name="Hildebrand F."/>
            <person name="Pallen M.J."/>
        </authorList>
    </citation>
    <scope>NUCLEOTIDE SEQUENCE</scope>
    <source>
        <strain evidence="3">CHK178-757</strain>
    </source>
</reference>
<feature type="domain" description="Cell wall hydrolase SleB" evidence="2">
    <location>
        <begin position="166"/>
        <end position="262"/>
    </location>
</feature>
<evidence type="ECO:0000313" key="3">
    <source>
        <dbReference type="EMBL" id="HIS48325.1"/>
    </source>
</evidence>
<protein>
    <submittedName>
        <fullName evidence="3">Cell wall hydrolase</fullName>
    </submittedName>
</protein>
<dbReference type="EMBL" id="DVIT01000052">
    <property type="protein sequence ID" value="HIS48325.1"/>
    <property type="molecule type" value="Genomic_DNA"/>
</dbReference>
<evidence type="ECO:0000313" key="4">
    <source>
        <dbReference type="Proteomes" id="UP000823927"/>
    </source>
</evidence>
<dbReference type="AlphaFoldDB" id="A0A9D1F6J9"/>
<dbReference type="InterPro" id="IPR011105">
    <property type="entry name" value="Cell_wall_hydrolase_SleB"/>
</dbReference>
<comment type="caution">
    <text evidence="3">The sequence shown here is derived from an EMBL/GenBank/DDBJ whole genome shotgun (WGS) entry which is preliminary data.</text>
</comment>
<feature type="compositionally biased region" description="Low complexity" evidence="1">
    <location>
        <begin position="97"/>
        <end position="111"/>
    </location>
</feature>
<dbReference type="Pfam" id="PF07486">
    <property type="entry name" value="Hydrolase_2"/>
    <property type="match status" value="1"/>
</dbReference>
<feature type="compositionally biased region" description="Polar residues" evidence="1">
    <location>
        <begin position="112"/>
        <end position="148"/>
    </location>
</feature>
<dbReference type="InterPro" id="IPR042047">
    <property type="entry name" value="SleB_dom1"/>
</dbReference>
<accession>A0A9D1F6J9</accession>
<feature type="region of interest" description="Disordered" evidence="1">
    <location>
        <begin position="1"/>
        <end position="28"/>
    </location>
</feature>
<reference evidence="3" key="1">
    <citation type="submission" date="2020-10" db="EMBL/GenBank/DDBJ databases">
        <authorList>
            <person name="Gilroy R."/>
        </authorList>
    </citation>
    <scope>NUCLEOTIDE SEQUENCE</scope>
    <source>
        <strain evidence="3">CHK178-757</strain>
    </source>
</reference>